<dbReference type="InterPro" id="IPR001180">
    <property type="entry name" value="CNH_dom"/>
</dbReference>
<dbReference type="Pfam" id="PF10367">
    <property type="entry name" value="zf-Vps39_C"/>
    <property type="match status" value="1"/>
</dbReference>
<keyword evidence="2" id="KW-0813">Transport</keyword>
<evidence type="ECO:0000256" key="2">
    <source>
        <dbReference type="ARBA" id="ARBA00022448"/>
    </source>
</evidence>
<dbReference type="GO" id="GO:0005737">
    <property type="term" value="C:cytoplasm"/>
    <property type="evidence" value="ECO:0007669"/>
    <property type="project" value="UniProtKB-SubCell"/>
</dbReference>
<dbReference type="InterPro" id="IPR032914">
    <property type="entry name" value="Vam6/VPS39/TRAP1"/>
</dbReference>
<accession>A0A836LHA8</accession>
<dbReference type="PANTHER" id="PTHR12894">
    <property type="entry name" value="CNH DOMAIN CONTAINING"/>
    <property type="match status" value="1"/>
</dbReference>
<evidence type="ECO:0000256" key="1">
    <source>
        <dbReference type="ARBA" id="ARBA00004496"/>
    </source>
</evidence>
<dbReference type="KEGG" id="phet:94293559"/>
<dbReference type="OrthoDB" id="5325112at2759"/>
<dbReference type="Proteomes" id="UP000674318">
    <property type="component" value="Unassembled WGS sequence"/>
</dbReference>
<dbReference type="GeneID" id="94293559"/>
<keyword evidence="7" id="KW-1185">Reference proteome</keyword>
<dbReference type="InterPro" id="IPR019452">
    <property type="entry name" value="VPS39/TGF_beta_rcpt-assoc_1"/>
</dbReference>
<gene>
    <name evidence="6" type="ORF">JKF63_07545</name>
</gene>
<comment type="subcellular location">
    <subcellularLocation>
        <location evidence="1">Cytoplasm</location>
    </subcellularLocation>
</comment>
<keyword evidence="4" id="KW-0653">Protein transport</keyword>
<name>A0A836LHA8_9TRYP</name>
<dbReference type="Pfam" id="PF10366">
    <property type="entry name" value="Vps39_1"/>
    <property type="match status" value="1"/>
</dbReference>
<reference evidence="6 7" key="1">
    <citation type="submission" date="2021-02" db="EMBL/GenBank/DDBJ databases">
        <title>Porcisia hertigi Genome sequencing and assembly.</title>
        <authorList>
            <person name="Almutairi H."/>
            <person name="Gatherer D."/>
        </authorList>
    </citation>
    <scope>NUCLEOTIDE SEQUENCE [LARGE SCALE GENOMIC DNA]</scope>
    <source>
        <strain evidence="6 7">C119</strain>
    </source>
</reference>
<organism evidence="6 7">
    <name type="scientific">Porcisia hertigi</name>
    <dbReference type="NCBI Taxonomy" id="2761500"/>
    <lineage>
        <taxon>Eukaryota</taxon>
        <taxon>Discoba</taxon>
        <taxon>Euglenozoa</taxon>
        <taxon>Kinetoplastea</taxon>
        <taxon>Metakinetoplastina</taxon>
        <taxon>Trypanosomatida</taxon>
        <taxon>Trypanosomatidae</taxon>
        <taxon>Leishmaniinae</taxon>
        <taxon>Porcisia</taxon>
    </lineage>
</organism>
<evidence type="ECO:0000313" key="7">
    <source>
        <dbReference type="Proteomes" id="UP000674318"/>
    </source>
</evidence>
<keyword evidence="3" id="KW-0963">Cytoplasm</keyword>
<dbReference type="GO" id="GO:0006914">
    <property type="term" value="P:autophagy"/>
    <property type="evidence" value="ECO:0007669"/>
    <property type="project" value="TreeGrafter"/>
</dbReference>
<comment type="caution">
    <text evidence="6">The sequence shown here is derived from an EMBL/GenBank/DDBJ whole genome shotgun (WGS) entry which is preliminary data.</text>
</comment>
<evidence type="ECO:0000259" key="5">
    <source>
        <dbReference type="PROSITE" id="PS50219"/>
    </source>
</evidence>
<dbReference type="PROSITE" id="PS50219">
    <property type="entry name" value="CNH"/>
    <property type="match status" value="1"/>
</dbReference>
<proteinExistence type="predicted"/>
<sequence>MAVLQRKRVTLYEASGSSLDFLLKETVALPDGLRTLSWMGRSMMLAGRKEYFFYHSSAASTSTLYPTPRSGAMPLVLPMTPVPEVLVSSDGAGLRAFLYDGSEVPGDSRILWATPPVEMRYEHPYVISHHPTAPHHTLEVRLPLLTTLGDATTYPRSCLCQTIDLPKVMKVAQCHWVDYDCVMPSKATPPDALSHFPVVVADADHRLHLLARTSVAAQAEFLAASKLFAAADLLCRLCPNEVPPPTLQRIVMAGALDKFMDKQDYVGSFHDLSAVQTDPRIAIQLFPGFLQLDKATSSCPTLPVAAPATVVLAALPAFVDYLRSQRATLVLLADSTSTEQAEPKLRAVDRALIMSFCLMGMEEALLALLHDENACDPADAAAILRDHRQWVALTILLEKCGRYDEAAAQLRHLASTSDDASELPPPPLEMLRELFQRHPLAATNEDTYVPQSTIREWMASCTSAPPLLAATTTAMSTTVVAVMTALSFFRRRPLAQFHRLFEQHSSWVLGTVPAGSAVCVFLSAENVRHYHTALEVLQAYPERPHTTTPRLLLLVEYLSRLFADTRVRVTEPSVYERYWRGLGELLFAPSLRTALDAEQRQRLRHHLNEFLLTSQHVDLELAGVYFDAADIRSGCLPERAAVHRRRGSHRSAIAMFLSESECLADATAYAKSVYAEGSSDAFTALLDALLRPAAGAPRVAEALEIMNTCDGIDAAAVLPMLPDEMPFAQVSGFLLNALRATASAYRGSAVYASILEAKKLQSEENCIRLSSRAVVLEERAVCPVCHRRLRPDTVLAVYPNDVMVHQGCISDEYICPVTHRDYRHDALATLEDL</sequence>
<dbReference type="InterPro" id="IPR019453">
    <property type="entry name" value="VPS39/TGFA1_Znf"/>
</dbReference>
<dbReference type="GO" id="GO:0015031">
    <property type="term" value="P:protein transport"/>
    <property type="evidence" value="ECO:0007669"/>
    <property type="project" value="UniProtKB-KW"/>
</dbReference>
<dbReference type="RefSeq" id="XP_067758907.1">
    <property type="nucleotide sequence ID" value="XM_067903482.1"/>
</dbReference>
<dbReference type="AlphaFoldDB" id="A0A836LHA8"/>
<evidence type="ECO:0000313" key="6">
    <source>
        <dbReference type="EMBL" id="KAG5509900.1"/>
    </source>
</evidence>
<dbReference type="EMBL" id="JAFJZO010000012">
    <property type="protein sequence ID" value="KAG5509900.1"/>
    <property type="molecule type" value="Genomic_DNA"/>
</dbReference>
<feature type="domain" description="CNH" evidence="5">
    <location>
        <begin position="1"/>
        <end position="178"/>
    </location>
</feature>
<protein>
    <recommendedName>
        <fullName evidence="5">CNH domain-containing protein</fullName>
    </recommendedName>
</protein>
<evidence type="ECO:0000256" key="3">
    <source>
        <dbReference type="ARBA" id="ARBA00022490"/>
    </source>
</evidence>
<evidence type="ECO:0000256" key="4">
    <source>
        <dbReference type="ARBA" id="ARBA00022927"/>
    </source>
</evidence>
<dbReference type="GO" id="GO:0016020">
    <property type="term" value="C:membrane"/>
    <property type="evidence" value="ECO:0007669"/>
    <property type="project" value="TreeGrafter"/>
</dbReference>
<dbReference type="PANTHER" id="PTHR12894:SF27">
    <property type="entry name" value="TRANSFORMING GROWTH FACTOR-BETA RECEPTOR-ASSOCIATED PROTEIN 1"/>
    <property type="match status" value="1"/>
</dbReference>
<dbReference type="GO" id="GO:0034058">
    <property type="term" value="P:endosomal vesicle fusion"/>
    <property type="evidence" value="ECO:0007669"/>
    <property type="project" value="TreeGrafter"/>
</dbReference>